<dbReference type="Pfam" id="PF18962">
    <property type="entry name" value="Por_Secre_tail"/>
    <property type="match status" value="1"/>
</dbReference>
<protein>
    <submittedName>
        <fullName evidence="3">T9SS type A sorting domain-containing protein</fullName>
    </submittedName>
</protein>
<feature type="domain" description="Secretion system C-terminal sorting" evidence="2">
    <location>
        <begin position="238"/>
        <end position="303"/>
    </location>
</feature>
<name>A0ABW2MX40_9FLAO</name>
<keyword evidence="1" id="KW-0732">Signal</keyword>
<reference evidence="4" key="1">
    <citation type="journal article" date="2019" name="Int. J. Syst. Evol. Microbiol.">
        <title>The Global Catalogue of Microorganisms (GCM) 10K type strain sequencing project: providing services to taxonomists for standard genome sequencing and annotation.</title>
        <authorList>
            <consortium name="The Broad Institute Genomics Platform"/>
            <consortium name="The Broad Institute Genome Sequencing Center for Infectious Disease"/>
            <person name="Wu L."/>
            <person name="Ma J."/>
        </authorList>
    </citation>
    <scope>NUCLEOTIDE SEQUENCE [LARGE SCALE GENOMIC DNA]</scope>
    <source>
        <strain evidence="4">CGMCC 1.16306</strain>
    </source>
</reference>
<sequence length="306" mass="33976">MSSQNFNFSSFNEPYSNLTESTSLNNSEFWDDDEFIIPIDFEFSISTHTFNTIYIVDWSVGGVLSSNASGNGILPIFIPIGQDIVSRFDSSASTSPLSYKTEGDAGSRILKIEWNNAGFFEDSTQNDFMNFQVWLYEGTNAIEYRYGPNEINNPDESFEGLLGPNVGLFSSIDINNDMLVDYAYVISGDPLNPELTVYQPGDEYDGESLSAAIPDGTVFRFEAAELAINEFDLDSWALYPNPTTETIHIKTDSPLMSLKVFSIDGKLVINTLENKTSLDVSHLPSGSYYIQLLSSVGVSTKQFVKL</sequence>
<evidence type="ECO:0000256" key="1">
    <source>
        <dbReference type="ARBA" id="ARBA00022729"/>
    </source>
</evidence>
<evidence type="ECO:0000259" key="2">
    <source>
        <dbReference type="Pfam" id="PF18962"/>
    </source>
</evidence>
<gene>
    <name evidence="3" type="ORF">ACFQO1_10600</name>
</gene>
<evidence type="ECO:0000313" key="4">
    <source>
        <dbReference type="Proteomes" id="UP001596415"/>
    </source>
</evidence>
<dbReference type="Proteomes" id="UP001596415">
    <property type="component" value="Unassembled WGS sequence"/>
</dbReference>
<dbReference type="NCBIfam" id="TIGR04183">
    <property type="entry name" value="Por_Secre_tail"/>
    <property type="match status" value="1"/>
</dbReference>
<comment type="caution">
    <text evidence="3">The sequence shown here is derived from an EMBL/GenBank/DDBJ whole genome shotgun (WGS) entry which is preliminary data.</text>
</comment>
<dbReference type="EMBL" id="JBHTBN010000005">
    <property type="protein sequence ID" value="MFC7358140.1"/>
    <property type="molecule type" value="Genomic_DNA"/>
</dbReference>
<organism evidence="3 4">
    <name type="scientific">Jejudonia soesokkakensis</name>
    <dbReference type="NCBI Taxonomy" id="1323432"/>
    <lineage>
        <taxon>Bacteria</taxon>
        <taxon>Pseudomonadati</taxon>
        <taxon>Bacteroidota</taxon>
        <taxon>Flavobacteriia</taxon>
        <taxon>Flavobacteriales</taxon>
        <taxon>Flavobacteriaceae</taxon>
        <taxon>Jejudonia</taxon>
    </lineage>
</organism>
<dbReference type="InterPro" id="IPR026444">
    <property type="entry name" value="Secre_tail"/>
</dbReference>
<proteinExistence type="predicted"/>
<keyword evidence="4" id="KW-1185">Reference proteome</keyword>
<dbReference type="RefSeq" id="WP_380218034.1">
    <property type="nucleotide sequence ID" value="NZ_JBHTBN010000005.1"/>
</dbReference>
<evidence type="ECO:0000313" key="3">
    <source>
        <dbReference type="EMBL" id="MFC7358140.1"/>
    </source>
</evidence>
<accession>A0ABW2MX40</accession>